<keyword evidence="1" id="KW-0472">Membrane</keyword>
<dbReference type="AlphaFoldDB" id="A0A6M3JPY5"/>
<name>A0A6M3JPY5_9ZZZZ</name>
<accession>A0A6M3JPY5</accession>
<dbReference type="EMBL" id="MT141828">
    <property type="protein sequence ID" value="QJA70877.1"/>
    <property type="molecule type" value="Genomic_DNA"/>
</dbReference>
<feature type="transmembrane region" description="Helical" evidence="1">
    <location>
        <begin position="50"/>
        <end position="66"/>
    </location>
</feature>
<feature type="transmembrane region" description="Helical" evidence="1">
    <location>
        <begin position="27"/>
        <end position="44"/>
    </location>
</feature>
<gene>
    <name evidence="2" type="ORF">MM415A03524_0002</name>
</gene>
<evidence type="ECO:0000313" key="2">
    <source>
        <dbReference type="EMBL" id="QJA70877.1"/>
    </source>
</evidence>
<protein>
    <submittedName>
        <fullName evidence="2">Uncharacterized protein</fullName>
    </submittedName>
</protein>
<keyword evidence="1" id="KW-0812">Transmembrane</keyword>
<reference evidence="2" key="1">
    <citation type="submission" date="2020-03" db="EMBL/GenBank/DDBJ databases">
        <title>The deep terrestrial virosphere.</title>
        <authorList>
            <person name="Holmfeldt K."/>
            <person name="Nilsson E."/>
            <person name="Simone D."/>
            <person name="Lopez-Fernandez M."/>
            <person name="Wu X."/>
            <person name="de Brujin I."/>
            <person name="Lundin D."/>
            <person name="Andersson A."/>
            <person name="Bertilsson S."/>
            <person name="Dopson M."/>
        </authorList>
    </citation>
    <scope>NUCLEOTIDE SEQUENCE</scope>
    <source>
        <strain evidence="2">MM415A03524</strain>
    </source>
</reference>
<evidence type="ECO:0000256" key="1">
    <source>
        <dbReference type="SAM" id="Phobius"/>
    </source>
</evidence>
<sequence>MADEIKLEEPTKSYTVGSYLLYKLDRTVALIGVAVIAVFALVFLDASNSKAVAVAAIAAFGVYLGGRGGK</sequence>
<keyword evidence="1" id="KW-1133">Transmembrane helix</keyword>
<proteinExistence type="predicted"/>
<organism evidence="2">
    <name type="scientific">viral metagenome</name>
    <dbReference type="NCBI Taxonomy" id="1070528"/>
    <lineage>
        <taxon>unclassified sequences</taxon>
        <taxon>metagenomes</taxon>
        <taxon>organismal metagenomes</taxon>
    </lineage>
</organism>